<proteinExistence type="inferred from homology"/>
<dbReference type="GO" id="GO:0016887">
    <property type="term" value="F:ATP hydrolysis activity"/>
    <property type="evidence" value="ECO:0007669"/>
    <property type="project" value="InterPro"/>
</dbReference>
<dbReference type="AlphaFoldDB" id="A0A1X7A0A0"/>
<dbReference type="SMART" id="SM00382">
    <property type="entry name" value="AAA"/>
    <property type="match status" value="1"/>
</dbReference>
<dbReference type="InterPro" id="IPR017871">
    <property type="entry name" value="ABC_transporter-like_CS"/>
</dbReference>
<dbReference type="OrthoDB" id="9805601at2"/>
<dbReference type="GO" id="GO:0005524">
    <property type="term" value="F:ATP binding"/>
    <property type="evidence" value="ECO:0007669"/>
    <property type="project" value="UniProtKB-KW"/>
</dbReference>
<dbReference type="Proteomes" id="UP000193061">
    <property type="component" value="Unassembled WGS sequence"/>
</dbReference>
<evidence type="ECO:0000256" key="2">
    <source>
        <dbReference type="ARBA" id="ARBA00022448"/>
    </source>
</evidence>
<dbReference type="PROSITE" id="PS50893">
    <property type="entry name" value="ABC_TRANSPORTER_2"/>
    <property type="match status" value="1"/>
</dbReference>
<feature type="domain" description="ABC transporter" evidence="5">
    <location>
        <begin position="6"/>
        <end position="240"/>
    </location>
</feature>
<dbReference type="Pfam" id="PF00005">
    <property type="entry name" value="ABC_tran"/>
    <property type="match status" value="1"/>
</dbReference>
<evidence type="ECO:0000313" key="7">
    <source>
        <dbReference type="Proteomes" id="UP000193061"/>
    </source>
</evidence>
<accession>A0A1X7A0A0</accession>
<dbReference type="CDD" id="cd03214">
    <property type="entry name" value="ABC_Iron-Siderophores_B12_Hemin"/>
    <property type="match status" value="1"/>
</dbReference>
<organism evidence="6 7">
    <name type="scientific">Roseovarius albus</name>
    <dbReference type="NCBI Taxonomy" id="1247867"/>
    <lineage>
        <taxon>Bacteria</taxon>
        <taxon>Pseudomonadati</taxon>
        <taxon>Pseudomonadota</taxon>
        <taxon>Alphaproteobacteria</taxon>
        <taxon>Rhodobacterales</taxon>
        <taxon>Roseobacteraceae</taxon>
        <taxon>Roseovarius</taxon>
    </lineage>
</organism>
<keyword evidence="6" id="KW-0378">Hydrolase</keyword>
<gene>
    <name evidence="6" type="primary">fhuC</name>
    <name evidence="6" type="ORF">ROA7450_03520</name>
</gene>
<dbReference type="InterPro" id="IPR003593">
    <property type="entry name" value="AAA+_ATPase"/>
</dbReference>
<dbReference type="InterPro" id="IPR003439">
    <property type="entry name" value="ABC_transporter-like_ATP-bd"/>
</dbReference>
<reference evidence="6 7" key="1">
    <citation type="submission" date="2017-03" db="EMBL/GenBank/DDBJ databases">
        <authorList>
            <person name="Afonso C.L."/>
            <person name="Miller P.J."/>
            <person name="Scott M.A."/>
            <person name="Spackman E."/>
            <person name="Goraichik I."/>
            <person name="Dimitrov K.M."/>
            <person name="Suarez D.L."/>
            <person name="Swayne D.E."/>
        </authorList>
    </citation>
    <scope>NUCLEOTIDE SEQUENCE [LARGE SCALE GENOMIC DNA]</scope>
    <source>
        <strain evidence="6 7">CECT 7450</strain>
    </source>
</reference>
<evidence type="ECO:0000256" key="3">
    <source>
        <dbReference type="ARBA" id="ARBA00022741"/>
    </source>
</evidence>
<dbReference type="PROSITE" id="PS00211">
    <property type="entry name" value="ABC_TRANSPORTER_1"/>
    <property type="match status" value="1"/>
</dbReference>
<dbReference type="EC" id="3.6.3.34" evidence="6"/>
<name>A0A1X7A0A0_9RHOB</name>
<dbReference type="FunFam" id="3.40.50.300:FF:000134">
    <property type="entry name" value="Iron-enterobactin ABC transporter ATP-binding protein"/>
    <property type="match status" value="1"/>
</dbReference>
<evidence type="ECO:0000256" key="1">
    <source>
        <dbReference type="ARBA" id="ARBA00005417"/>
    </source>
</evidence>
<evidence type="ECO:0000256" key="4">
    <source>
        <dbReference type="ARBA" id="ARBA00022840"/>
    </source>
</evidence>
<protein>
    <submittedName>
        <fullName evidence="6">Iron(3+)-hydroxamate import ATP-binding protein FhuC</fullName>
        <ecNumber evidence="6">3.6.3.34</ecNumber>
    </submittedName>
</protein>
<comment type="similarity">
    <text evidence="1">Belongs to the ABC transporter superfamily.</text>
</comment>
<dbReference type="SUPFAM" id="SSF52540">
    <property type="entry name" value="P-loop containing nucleoside triphosphate hydrolases"/>
    <property type="match status" value="1"/>
</dbReference>
<keyword evidence="4 6" id="KW-0067">ATP-binding</keyword>
<evidence type="ECO:0000259" key="5">
    <source>
        <dbReference type="PROSITE" id="PS50893"/>
    </source>
</evidence>
<sequence>MTAASLRVDQVTFGPNRRGPLLLDETSFDLKAGQVMGVVGPNGAGKTTLLRLIYGFHRPLNGQILIDGDALNTLPPRQVARKVAAVLQEQPTDFALTVREIVALGRVPHRHGFARPGQHDAQMIDKALDRLGLHNLAGRSLSTLSGGERQRVMVARALAQEPQILVLDEPTNHLDIRHQLEVLQLISELDLTIITSLHDLNLASDICDRILVLKNGHPQGFGHPDDVLQDAIVADTFQVHARREELSISRKPYLSYQLPPTTSPLEELQ</sequence>
<keyword evidence="2" id="KW-0813">Transport</keyword>
<dbReference type="PANTHER" id="PTHR42794">
    <property type="entry name" value="HEMIN IMPORT ATP-BINDING PROTEIN HMUV"/>
    <property type="match status" value="1"/>
</dbReference>
<dbReference type="PANTHER" id="PTHR42794:SF2">
    <property type="entry name" value="ABC TRANSPORTER ATP-BINDING PROTEIN"/>
    <property type="match status" value="1"/>
</dbReference>
<dbReference type="RefSeq" id="WP_085807183.1">
    <property type="nucleotide sequence ID" value="NZ_FWFX01000013.1"/>
</dbReference>
<keyword evidence="7" id="KW-1185">Reference proteome</keyword>
<dbReference type="Gene3D" id="3.40.50.300">
    <property type="entry name" value="P-loop containing nucleotide triphosphate hydrolases"/>
    <property type="match status" value="1"/>
</dbReference>
<dbReference type="EMBL" id="FWFX01000013">
    <property type="protein sequence ID" value="SLN66309.1"/>
    <property type="molecule type" value="Genomic_DNA"/>
</dbReference>
<dbReference type="InterPro" id="IPR027417">
    <property type="entry name" value="P-loop_NTPase"/>
</dbReference>
<keyword evidence="3" id="KW-0547">Nucleotide-binding</keyword>
<evidence type="ECO:0000313" key="6">
    <source>
        <dbReference type="EMBL" id="SLN66309.1"/>
    </source>
</evidence>